<dbReference type="CDD" id="cd21604">
    <property type="entry name" value="RRM4_PES4_MIP6"/>
    <property type="match status" value="1"/>
</dbReference>
<evidence type="ECO:0000256" key="3">
    <source>
        <dbReference type="SAM" id="MobiDB-lite"/>
    </source>
</evidence>
<feature type="region of interest" description="Disordered" evidence="3">
    <location>
        <begin position="31"/>
        <end position="54"/>
    </location>
</feature>
<gene>
    <name evidence="5" type="ordered locus">KLTH0H12958g</name>
</gene>
<dbReference type="PANTHER" id="PTHR48025:SF1">
    <property type="entry name" value="RRM DOMAIN-CONTAINING PROTEIN"/>
    <property type="match status" value="1"/>
</dbReference>
<sequence>MRRAGAKGFKRDGGSILSSISPNVSYLDGRNKKTVGKVGTTARSTNEEPRNRTELSTENFLQPEISSYRSGSADSAIVVKQGAKDHLTAGPSISSLFIGDLDKGVTEKMLLHAFSGFKTLASVKICIDSETKKSLGYGYLNFTSAQEADEAIEKFSYVKLFGKEVRIMPSMRNSYFRKNIGTNVFFTNLPLENPALTTRVFYESFRKYGRVLSCKLDRRKNIGFVYFESDISAKKAIDDFNSREYFGNKIACGLHFDKDIRKSPQFEKRRSKLEGLTVIKESLESEACTDSNSLGDSPGPTPSTSVHVKNLPIGVCNEDLLNYFSKVGPIKSVYTSKADVYTTSWGFITYKRSRDTIRALEELNGAIFMGKRVEVTRAVKYNGERKSTSTNNNGIEFTGCVGNNKSNKQINSLLSNGYRQMLYLSDMSAVCNEKFLSHLCRTEKIKFQRITIDRYDEEGLTFAGSVLCKSRSDSNRLFEVLNGKLIGDSVVKVSWRPASNNCKKPIKQDMPGLPREIICSMGSSATDHVIINSECDAHHQMPYNLSTNITTKRSDPVAKAQLIDVLKREVKDYIDFFKYPDASREVNLACISEYIFDVYWRSDLESLTKFLLLMPTKKLHHKVLEKQVHEAIKFLGFQC</sequence>
<dbReference type="Proteomes" id="UP000002036">
    <property type="component" value="Chromosome H"/>
</dbReference>
<evidence type="ECO:0000313" key="6">
    <source>
        <dbReference type="Proteomes" id="UP000002036"/>
    </source>
</evidence>
<dbReference type="RefSeq" id="XP_002556426.1">
    <property type="nucleotide sequence ID" value="XM_002556380.1"/>
</dbReference>
<dbReference type="GO" id="GO:0005634">
    <property type="term" value="C:nucleus"/>
    <property type="evidence" value="ECO:0007669"/>
    <property type="project" value="TreeGrafter"/>
</dbReference>
<dbReference type="EMBL" id="CU928180">
    <property type="protein sequence ID" value="CAR30564.1"/>
    <property type="molecule type" value="Genomic_DNA"/>
</dbReference>
<dbReference type="PROSITE" id="PS50102">
    <property type="entry name" value="RRM"/>
    <property type="match status" value="3"/>
</dbReference>
<dbReference type="InterPro" id="IPR012677">
    <property type="entry name" value="Nucleotide-bd_a/b_plait_sf"/>
</dbReference>
<feature type="domain" description="RRM" evidence="4">
    <location>
        <begin position="182"/>
        <end position="250"/>
    </location>
</feature>
<dbReference type="OMA" id="WAFVTYK"/>
<accession>C5E3F3</accession>
<dbReference type="GeneID" id="8294769"/>
<dbReference type="OrthoDB" id="1749473at2759"/>
<feature type="compositionally biased region" description="Basic and acidic residues" evidence="3">
    <location>
        <begin position="45"/>
        <end position="54"/>
    </location>
</feature>
<evidence type="ECO:0000259" key="4">
    <source>
        <dbReference type="PROSITE" id="PS50102"/>
    </source>
</evidence>
<feature type="domain" description="RRM" evidence="4">
    <location>
        <begin position="304"/>
        <end position="380"/>
    </location>
</feature>
<keyword evidence="6" id="KW-1185">Reference proteome</keyword>
<proteinExistence type="predicted"/>
<organism evidence="5 6">
    <name type="scientific">Lachancea thermotolerans (strain ATCC 56472 / CBS 6340 / NRRL Y-8284)</name>
    <name type="common">Yeast</name>
    <name type="synonym">Kluyveromyces thermotolerans</name>
    <dbReference type="NCBI Taxonomy" id="559295"/>
    <lineage>
        <taxon>Eukaryota</taxon>
        <taxon>Fungi</taxon>
        <taxon>Dikarya</taxon>
        <taxon>Ascomycota</taxon>
        <taxon>Saccharomycotina</taxon>
        <taxon>Saccharomycetes</taxon>
        <taxon>Saccharomycetales</taxon>
        <taxon>Saccharomycetaceae</taxon>
        <taxon>Lachancea</taxon>
    </lineage>
</organism>
<dbReference type="InterPro" id="IPR000504">
    <property type="entry name" value="RRM_dom"/>
</dbReference>
<keyword evidence="1 2" id="KW-0694">RNA-binding</keyword>
<reference evidence="5 6" key="1">
    <citation type="journal article" date="2009" name="Genome Res.">
        <title>Comparative genomics of protoploid Saccharomycetaceae.</title>
        <authorList>
            <consortium name="The Genolevures Consortium"/>
            <person name="Souciet J.-L."/>
            <person name="Dujon B."/>
            <person name="Gaillardin C."/>
            <person name="Johnston M."/>
            <person name="Baret P.V."/>
            <person name="Cliften P."/>
            <person name="Sherman D.J."/>
            <person name="Weissenbach J."/>
            <person name="Westhof E."/>
            <person name="Wincker P."/>
            <person name="Jubin C."/>
            <person name="Poulain J."/>
            <person name="Barbe V."/>
            <person name="Segurens B."/>
            <person name="Artiguenave F."/>
            <person name="Anthouard V."/>
            <person name="Vacherie B."/>
            <person name="Val M.-E."/>
            <person name="Fulton R.S."/>
            <person name="Minx P."/>
            <person name="Wilson R."/>
            <person name="Durrens P."/>
            <person name="Jean G."/>
            <person name="Marck C."/>
            <person name="Martin T."/>
            <person name="Nikolski M."/>
            <person name="Rolland T."/>
            <person name="Seret M.-L."/>
            <person name="Casaregola S."/>
            <person name="Despons L."/>
            <person name="Fairhead C."/>
            <person name="Fischer G."/>
            <person name="Lafontaine I."/>
            <person name="Leh V."/>
            <person name="Lemaire M."/>
            <person name="de Montigny J."/>
            <person name="Neuveglise C."/>
            <person name="Thierry A."/>
            <person name="Blanc-Lenfle I."/>
            <person name="Bleykasten C."/>
            <person name="Diffels J."/>
            <person name="Fritsch E."/>
            <person name="Frangeul L."/>
            <person name="Goeffon A."/>
            <person name="Jauniaux N."/>
            <person name="Kachouri-Lafond R."/>
            <person name="Payen C."/>
            <person name="Potier S."/>
            <person name="Pribylova L."/>
            <person name="Ozanne C."/>
            <person name="Richard G.-F."/>
            <person name="Sacerdot C."/>
            <person name="Straub M.-L."/>
            <person name="Talla E."/>
        </authorList>
    </citation>
    <scope>NUCLEOTIDE SEQUENCE [LARGE SCALE GENOMIC DNA]</scope>
    <source>
        <strain evidence="6">ATCC 56472 / CBS 6340 / NRRL Y-8284</strain>
    </source>
</reference>
<evidence type="ECO:0000256" key="1">
    <source>
        <dbReference type="ARBA" id="ARBA00022884"/>
    </source>
</evidence>
<dbReference type="Gene3D" id="3.30.70.330">
    <property type="match status" value="3"/>
</dbReference>
<dbReference type="Pfam" id="PF00076">
    <property type="entry name" value="RRM_1"/>
    <property type="match status" value="3"/>
</dbReference>
<dbReference type="PANTHER" id="PTHR48025">
    <property type="entry name" value="OS02G0815200 PROTEIN"/>
    <property type="match status" value="1"/>
</dbReference>
<dbReference type="AlphaFoldDB" id="C5E3F3"/>
<evidence type="ECO:0000256" key="2">
    <source>
        <dbReference type="PROSITE-ProRule" id="PRU00176"/>
    </source>
</evidence>
<dbReference type="CDD" id="cd21603">
    <property type="entry name" value="RRM3_PES4_MIP6"/>
    <property type="match status" value="1"/>
</dbReference>
<protein>
    <submittedName>
        <fullName evidence="5">KLTH0H12958p</fullName>
    </submittedName>
</protein>
<dbReference type="STRING" id="559295.C5E3F3"/>
<dbReference type="InterPro" id="IPR050502">
    <property type="entry name" value="Euk_RNA-bind_prot"/>
</dbReference>
<dbReference type="CDD" id="cd21602">
    <property type="entry name" value="RRM2_PES4_MIP6"/>
    <property type="match status" value="1"/>
</dbReference>
<dbReference type="KEGG" id="lth:KLTH0H12958g"/>
<dbReference type="eggNOG" id="KOG0123">
    <property type="taxonomic scope" value="Eukaryota"/>
</dbReference>
<dbReference type="CDD" id="cd21601">
    <property type="entry name" value="RRM1_PES4_MIP6"/>
    <property type="match status" value="1"/>
</dbReference>
<dbReference type="InterPro" id="IPR035979">
    <property type="entry name" value="RBD_domain_sf"/>
</dbReference>
<dbReference type="SMART" id="SM00360">
    <property type="entry name" value="RRM"/>
    <property type="match status" value="3"/>
</dbReference>
<dbReference type="InParanoid" id="C5E3F3"/>
<dbReference type="HOGENOM" id="CLU_020939_0_0_1"/>
<dbReference type="SUPFAM" id="SSF54928">
    <property type="entry name" value="RNA-binding domain, RBD"/>
    <property type="match status" value="2"/>
</dbReference>
<evidence type="ECO:0000313" key="5">
    <source>
        <dbReference type="EMBL" id="CAR30564.1"/>
    </source>
</evidence>
<dbReference type="FunCoup" id="C5E3F3">
    <property type="interactions" value="31"/>
</dbReference>
<feature type="domain" description="RRM" evidence="4">
    <location>
        <begin position="94"/>
        <end position="172"/>
    </location>
</feature>
<dbReference type="GO" id="GO:0003729">
    <property type="term" value="F:mRNA binding"/>
    <property type="evidence" value="ECO:0007669"/>
    <property type="project" value="TreeGrafter"/>
</dbReference>
<name>C5E3F3_LACTC</name>